<dbReference type="GO" id="GO:0005634">
    <property type="term" value="C:nucleus"/>
    <property type="evidence" value="ECO:0007669"/>
    <property type="project" value="UniProtKB-SubCell"/>
</dbReference>
<dbReference type="PANTHER" id="PTHR12801:SF115">
    <property type="entry name" value="FI18136P1-RELATED"/>
    <property type="match status" value="1"/>
</dbReference>
<dbReference type="VEuPathDB" id="VectorBase:GAUT008863"/>
<dbReference type="Pfam" id="PF15870">
    <property type="entry name" value="EloA-BP1"/>
    <property type="match status" value="1"/>
</dbReference>
<keyword evidence="3" id="KW-0540">Nuclease</keyword>
<feature type="compositionally biased region" description="Basic and acidic residues" evidence="8">
    <location>
        <begin position="177"/>
        <end position="194"/>
    </location>
</feature>
<dbReference type="CDD" id="cd06145">
    <property type="entry name" value="REX1_like"/>
    <property type="match status" value="1"/>
</dbReference>
<dbReference type="AlphaFoldDB" id="A0A1A9ULZ6"/>
<feature type="region of interest" description="Disordered" evidence="8">
    <location>
        <begin position="552"/>
        <end position="574"/>
    </location>
</feature>
<evidence type="ECO:0000256" key="6">
    <source>
        <dbReference type="ARBA" id="ARBA00023242"/>
    </source>
</evidence>
<dbReference type="InterPro" id="IPR031736">
    <property type="entry name" value="REXO1-like_dom"/>
</dbReference>
<feature type="coiled-coil region" evidence="7">
    <location>
        <begin position="459"/>
        <end position="493"/>
    </location>
</feature>
<feature type="compositionally biased region" description="Polar residues" evidence="8">
    <location>
        <begin position="298"/>
        <end position="307"/>
    </location>
</feature>
<evidence type="ECO:0000256" key="8">
    <source>
        <dbReference type="SAM" id="MobiDB-lite"/>
    </source>
</evidence>
<evidence type="ECO:0000259" key="9">
    <source>
        <dbReference type="SMART" id="SM00479"/>
    </source>
</evidence>
<evidence type="ECO:0000313" key="10">
    <source>
        <dbReference type="EnsemblMetazoa" id="GAUT008863-PA"/>
    </source>
</evidence>
<organism evidence="10 11">
    <name type="scientific">Glossina austeni</name>
    <name type="common">Savannah tsetse fly</name>
    <dbReference type="NCBI Taxonomy" id="7395"/>
    <lineage>
        <taxon>Eukaryota</taxon>
        <taxon>Metazoa</taxon>
        <taxon>Ecdysozoa</taxon>
        <taxon>Arthropoda</taxon>
        <taxon>Hexapoda</taxon>
        <taxon>Insecta</taxon>
        <taxon>Pterygota</taxon>
        <taxon>Neoptera</taxon>
        <taxon>Endopterygota</taxon>
        <taxon>Diptera</taxon>
        <taxon>Brachycera</taxon>
        <taxon>Muscomorpha</taxon>
        <taxon>Hippoboscoidea</taxon>
        <taxon>Glossinidae</taxon>
        <taxon>Glossina</taxon>
    </lineage>
</organism>
<dbReference type="PANTHER" id="PTHR12801">
    <property type="entry name" value="RNA EXONUCLEASE REXO1 / RECO3 FAMILY MEMBER-RELATED"/>
    <property type="match status" value="1"/>
</dbReference>
<protein>
    <recommendedName>
        <fullName evidence="9">Exonuclease domain-containing protein</fullName>
    </recommendedName>
</protein>
<comment type="similarity">
    <text evidence="2">Belongs to the REXO1/REXO3 family.</text>
</comment>
<feature type="compositionally biased region" description="Basic and acidic residues" evidence="8">
    <location>
        <begin position="236"/>
        <end position="271"/>
    </location>
</feature>
<evidence type="ECO:0000256" key="4">
    <source>
        <dbReference type="ARBA" id="ARBA00022801"/>
    </source>
</evidence>
<dbReference type="EnsemblMetazoa" id="GAUT008863-RA">
    <property type="protein sequence ID" value="GAUT008863-PA"/>
    <property type="gene ID" value="GAUT008863"/>
</dbReference>
<dbReference type="InterPro" id="IPR047021">
    <property type="entry name" value="REXO1/3/4-like"/>
</dbReference>
<keyword evidence="5" id="KW-0269">Exonuclease</keyword>
<feature type="compositionally biased region" description="Basic and acidic residues" evidence="8">
    <location>
        <begin position="201"/>
        <end position="212"/>
    </location>
</feature>
<feature type="compositionally biased region" description="Basic and acidic residues" evidence="8">
    <location>
        <begin position="386"/>
        <end position="397"/>
    </location>
</feature>
<evidence type="ECO:0000256" key="2">
    <source>
        <dbReference type="ARBA" id="ARBA00006357"/>
    </source>
</evidence>
<evidence type="ECO:0000256" key="7">
    <source>
        <dbReference type="SAM" id="Coils"/>
    </source>
</evidence>
<evidence type="ECO:0000313" key="11">
    <source>
        <dbReference type="Proteomes" id="UP000078200"/>
    </source>
</evidence>
<dbReference type="FunFam" id="3.30.420.10:FF:000019">
    <property type="entry name" value="RNA exonuclease NEF-sp"/>
    <property type="match status" value="1"/>
</dbReference>
<dbReference type="STRING" id="7395.A0A1A9ULZ6"/>
<dbReference type="Proteomes" id="UP000078200">
    <property type="component" value="Unassembled WGS sequence"/>
</dbReference>
<dbReference type="GO" id="GO:0004527">
    <property type="term" value="F:exonuclease activity"/>
    <property type="evidence" value="ECO:0007669"/>
    <property type="project" value="UniProtKB-KW"/>
</dbReference>
<feature type="domain" description="Exonuclease" evidence="9">
    <location>
        <begin position="832"/>
        <end position="991"/>
    </location>
</feature>
<feature type="region of interest" description="Disordered" evidence="8">
    <location>
        <begin position="383"/>
        <end position="429"/>
    </location>
</feature>
<dbReference type="SUPFAM" id="SSF53098">
    <property type="entry name" value="Ribonuclease H-like"/>
    <property type="match status" value="1"/>
</dbReference>
<dbReference type="GO" id="GO:0003676">
    <property type="term" value="F:nucleic acid binding"/>
    <property type="evidence" value="ECO:0007669"/>
    <property type="project" value="InterPro"/>
</dbReference>
<keyword evidence="4" id="KW-0378">Hydrolase</keyword>
<evidence type="ECO:0000256" key="5">
    <source>
        <dbReference type="ARBA" id="ARBA00022839"/>
    </source>
</evidence>
<evidence type="ECO:0000256" key="1">
    <source>
        <dbReference type="ARBA" id="ARBA00004123"/>
    </source>
</evidence>
<dbReference type="InterPro" id="IPR034922">
    <property type="entry name" value="REX1-like_exo"/>
</dbReference>
<dbReference type="InterPro" id="IPR036397">
    <property type="entry name" value="RNaseH_sf"/>
</dbReference>
<dbReference type="SMART" id="SM00479">
    <property type="entry name" value="EXOIII"/>
    <property type="match status" value="1"/>
</dbReference>
<comment type="subcellular location">
    <subcellularLocation>
        <location evidence="1">Nucleus</location>
    </subcellularLocation>
</comment>
<evidence type="ECO:0000256" key="3">
    <source>
        <dbReference type="ARBA" id="ARBA00022722"/>
    </source>
</evidence>
<accession>A0A1A9ULZ6</accession>
<sequence>MLPSTGLFKSYICPYYGGNTDDNDDGKSTQSNIETSTNTCQRPYCHFKHIKKDEIEKSTSSATVVPEYKPTPKLLTLQELNLPIDVKRKTKLEYQPEKPGFNASPSKKRCSLDKAPIYIPAPTISIGEETLNDNSQGSEALDLKDYAEELDELSNILDNQNETTTKDFIENNSTGDSSKDSIKQKSQNENEKNENQGSQERSNHSEKREKRSSSNSQSKRHKHHKSSSKCQQTVVAEEHKEHKEHKRDVKREKGNSKRSDKDKLRKEKSENKPSSLKSSSSRHKSSRSSSECPEKNCKNSSTEPSSQGKEHFSDASPTTSKESKISISSNIAKDRSASVSSKLIQDRLDPEADTTALFATSDEEIRKECEMIFDQLEQEFATLQSETKKEPEVERDANVGPKRKVAQEEEQYSAAPQKKRVAYENADKQKSHATPSIVLKPDYRKNAIHSVYNRQNAIRREQEEEAIAQKIALREAEERVKEANEALRKAREKTLTPLIPTSYLTPVTKSATRLIAPVTNILALQRAKKKVEELKAEKKFAFTPAQTSKAGSRVAHKATVKTTRVEPEKQSKPPVLEANSTKISFNIRMQYYEMMVKHSLAIYPNSIDAWERAQAEELAVFKKCNTPVIYKSSAMLTINKLRKEAADVGNKSSQGFNIISHEAVLAGKLANNMSWSVQKKMKTDAATGSEPFDKLCSEKAYQMVFELRLTEELLVSNGFPRPGKRPGTAIIQNTKPTRKPNDTERYCSRCGKVFNLSMYDQICVDECNYHPKRFADNHHRCCQQPAGTPGCTYGNYHVITDYDEVENLTGYVTTIDKSNKSDGSEYVLTKKDIFALDCEMCYTTKGIELTRVTVVDVNSRIVYNALVKPDNKIVDYNTIYSGITEQMLAKVTRNLRDVQAILMSMFHSNTILIGHSLESDLKALKLIHNVVVDTSVLFPHKMGPPKKRALKTLCIENLKRIIQENESGHDSAEDAEVCIQLVKFYLRNKIS</sequence>
<dbReference type="InterPro" id="IPR012337">
    <property type="entry name" value="RNaseH-like_sf"/>
</dbReference>
<feature type="compositionally biased region" description="Low complexity" evidence="8">
    <location>
        <begin position="316"/>
        <end position="329"/>
    </location>
</feature>
<feature type="compositionally biased region" description="Basic residues" evidence="8">
    <location>
        <begin position="218"/>
        <end position="227"/>
    </location>
</feature>
<name>A0A1A9ULZ6_GLOAU</name>
<feature type="region of interest" description="Disordered" evidence="8">
    <location>
        <begin position="157"/>
        <end position="356"/>
    </location>
</feature>
<keyword evidence="7" id="KW-0175">Coiled coil</keyword>
<keyword evidence="11" id="KW-1185">Reference proteome</keyword>
<dbReference type="InterPro" id="IPR013520">
    <property type="entry name" value="Ribonucl_H"/>
</dbReference>
<reference evidence="10" key="1">
    <citation type="submission" date="2020-05" db="UniProtKB">
        <authorList>
            <consortium name="EnsemblMetazoa"/>
        </authorList>
    </citation>
    <scope>IDENTIFICATION</scope>
    <source>
        <strain evidence="10">TTRI</strain>
    </source>
</reference>
<proteinExistence type="inferred from homology"/>
<keyword evidence="6" id="KW-0539">Nucleus</keyword>
<dbReference type="Gene3D" id="3.30.420.10">
    <property type="entry name" value="Ribonuclease H-like superfamily/Ribonuclease H"/>
    <property type="match status" value="1"/>
</dbReference>